<accession>A0A0D2A3J0</accession>
<name>A0A0D2A3J0_9EURO</name>
<dbReference type="InterPro" id="IPR006035">
    <property type="entry name" value="Ureohydrolase"/>
</dbReference>
<evidence type="ECO:0000256" key="3">
    <source>
        <dbReference type="ARBA" id="ARBA00022801"/>
    </source>
</evidence>
<dbReference type="PRINTS" id="PR00116">
    <property type="entry name" value="ARGINASE"/>
</dbReference>
<dbReference type="RefSeq" id="XP_016239668.1">
    <property type="nucleotide sequence ID" value="XM_016374392.1"/>
</dbReference>
<dbReference type="EMBL" id="KN847492">
    <property type="protein sequence ID" value="KIW19452.1"/>
    <property type="molecule type" value="Genomic_DNA"/>
</dbReference>
<dbReference type="GO" id="GO:0033389">
    <property type="term" value="P:putrescine biosynthetic process from arginine, via agmatine"/>
    <property type="evidence" value="ECO:0007669"/>
    <property type="project" value="TreeGrafter"/>
</dbReference>
<dbReference type="HOGENOM" id="CLU_039478_1_1_1"/>
<evidence type="ECO:0000256" key="5">
    <source>
        <dbReference type="SAM" id="SignalP"/>
    </source>
</evidence>
<dbReference type="GO" id="GO:0008783">
    <property type="term" value="F:agmatinase activity"/>
    <property type="evidence" value="ECO:0007669"/>
    <property type="project" value="TreeGrafter"/>
</dbReference>
<keyword evidence="7" id="KW-1185">Reference proteome</keyword>
<dbReference type="Gene3D" id="3.40.800.10">
    <property type="entry name" value="Ureohydrolase domain"/>
    <property type="match status" value="1"/>
</dbReference>
<keyword evidence="5" id="KW-0732">Signal</keyword>
<dbReference type="STRING" id="91928.A0A0D2A3J0"/>
<evidence type="ECO:0000256" key="4">
    <source>
        <dbReference type="RuleBase" id="RU003684"/>
    </source>
</evidence>
<comment type="similarity">
    <text evidence="1">Belongs to the arginase family. Agmatinase subfamily.</text>
</comment>
<dbReference type="AlphaFoldDB" id="A0A0D2A3J0"/>
<keyword evidence="2" id="KW-0479">Metal-binding</keyword>
<dbReference type="Pfam" id="PF00491">
    <property type="entry name" value="Arginase"/>
    <property type="match status" value="1"/>
</dbReference>
<evidence type="ECO:0000313" key="6">
    <source>
        <dbReference type="EMBL" id="KIW19452.1"/>
    </source>
</evidence>
<reference evidence="6 7" key="1">
    <citation type="submission" date="2015-01" db="EMBL/GenBank/DDBJ databases">
        <title>The Genome Sequence of Exophiala spinifera CBS89968.</title>
        <authorList>
            <consortium name="The Broad Institute Genomics Platform"/>
            <person name="Cuomo C."/>
            <person name="de Hoog S."/>
            <person name="Gorbushina A."/>
            <person name="Stielow B."/>
            <person name="Teixiera M."/>
            <person name="Abouelleil A."/>
            <person name="Chapman S.B."/>
            <person name="Priest M."/>
            <person name="Young S.K."/>
            <person name="Wortman J."/>
            <person name="Nusbaum C."/>
            <person name="Birren B."/>
        </authorList>
    </citation>
    <scope>NUCLEOTIDE SEQUENCE [LARGE SCALE GENOMIC DNA]</scope>
    <source>
        <strain evidence="6 7">CBS 89968</strain>
    </source>
</reference>
<protein>
    <submittedName>
        <fullName evidence="6">Agmatinase</fullName>
    </submittedName>
</protein>
<dbReference type="Proteomes" id="UP000053328">
    <property type="component" value="Unassembled WGS sequence"/>
</dbReference>
<proteinExistence type="inferred from homology"/>
<dbReference type="FunFam" id="3.40.800.10:FF:000014">
    <property type="entry name" value="Arginase family protein"/>
    <property type="match status" value="1"/>
</dbReference>
<dbReference type="PROSITE" id="PS01053">
    <property type="entry name" value="ARGINASE_1"/>
    <property type="match status" value="1"/>
</dbReference>
<gene>
    <name evidence="6" type="ORF">PV08_00024</name>
</gene>
<dbReference type="GO" id="GO:0046872">
    <property type="term" value="F:metal ion binding"/>
    <property type="evidence" value="ECO:0007669"/>
    <property type="project" value="UniProtKB-KW"/>
</dbReference>
<dbReference type="PROSITE" id="PS51409">
    <property type="entry name" value="ARGINASE_2"/>
    <property type="match status" value="1"/>
</dbReference>
<dbReference type="OrthoDB" id="288726at2759"/>
<dbReference type="CDD" id="cd11592">
    <property type="entry name" value="Agmatinase_PAH"/>
    <property type="match status" value="1"/>
</dbReference>
<organism evidence="6 7">
    <name type="scientific">Exophiala spinifera</name>
    <dbReference type="NCBI Taxonomy" id="91928"/>
    <lineage>
        <taxon>Eukaryota</taxon>
        <taxon>Fungi</taxon>
        <taxon>Dikarya</taxon>
        <taxon>Ascomycota</taxon>
        <taxon>Pezizomycotina</taxon>
        <taxon>Eurotiomycetes</taxon>
        <taxon>Chaetothyriomycetidae</taxon>
        <taxon>Chaetothyriales</taxon>
        <taxon>Herpotrichiellaceae</taxon>
        <taxon>Exophiala</taxon>
    </lineage>
</organism>
<dbReference type="GeneID" id="27327107"/>
<keyword evidence="3 4" id="KW-0378">Hydrolase</keyword>
<dbReference type="InterPro" id="IPR023696">
    <property type="entry name" value="Ureohydrolase_dom_sf"/>
</dbReference>
<feature type="chain" id="PRO_5002248450" evidence="5">
    <location>
        <begin position="24"/>
        <end position="392"/>
    </location>
</feature>
<dbReference type="SUPFAM" id="SSF52768">
    <property type="entry name" value="Arginase/deacetylase"/>
    <property type="match status" value="1"/>
</dbReference>
<evidence type="ECO:0000313" key="7">
    <source>
        <dbReference type="Proteomes" id="UP000053328"/>
    </source>
</evidence>
<dbReference type="PANTHER" id="PTHR11358">
    <property type="entry name" value="ARGINASE/AGMATINASE"/>
    <property type="match status" value="1"/>
</dbReference>
<sequence>MAPSKLVWAVSLLATTQVSQVWGKINVGPNFKYPIEDLDYDLPFSNIVTFAHLPWERCFNLKHDSAFDIAVVGFPFDTTVSVKPGARYGPRGIRSGSTKEKPGRTYNVNYNLDWHQNWARIIDCGDVPVTPYDNAHAYKQMEQGYRMLLHKPVTLTSSSPPSLDKVTHPRLISMGGDHSIMLPILRSLKSVYGPISVIHFDSHLDSLNPTKGYSGVVSEQSQFTHGTFFWHAAQEGCIANSSVHGGLRTKLFSPADYANDAEVGFSLIHARDIDDIGIQGIIEKIRAAVGESMAYISVDIDVLDPSAAPATGAPEAGGWTTREFKRILEGIKDLNLVGADVVEVAPDYDTNAEITSIAAADIMIDIISAMVEKGPLGSEKFDLKGNGGKDEL</sequence>
<feature type="signal peptide" evidence="5">
    <location>
        <begin position="1"/>
        <end position="23"/>
    </location>
</feature>
<dbReference type="PANTHER" id="PTHR11358:SF26">
    <property type="entry name" value="GUANIDINO ACID HYDROLASE, MITOCHONDRIAL"/>
    <property type="match status" value="1"/>
</dbReference>
<evidence type="ECO:0000256" key="2">
    <source>
        <dbReference type="ARBA" id="ARBA00022723"/>
    </source>
</evidence>
<dbReference type="VEuPathDB" id="FungiDB:PV08_00024"/>
<evidence type="ECO:0000256" key="1">
    <source>
        <dbReference type="ARBA" id="ARBA00009227"/>
    </source>
</evidence>
<dbReference type="InterPro" id="IPR020855">
    <property type="entry name" value="Ureohydrolase_Mn_BS"/>
</dbReference>